<sequence>MKKRRIRLYGIVFVSCLFLLLLLFFLTREKESDPFSVYKKALQSSVTKCSTTLFYQSDEVLEQRRTIDTYQEKENWNICFSDEEGKQTCIAYKNGRLTENGESRKVDPETAQEIFERYNFCEFPQVDAMKNVFLSQESEVLSFSCQIDPAFIPKAFDQNIDQKEIENCNYAAVIDQKNHRMISQRIDLLLRSEESYSIFSNFS</sequence>
<evidence type="ECO:0000256" key="1">
    <source>
        <dbReference type="SAM" id="Phobius"/>
    </source>
</evidence>
<evidence type="ECO:0000313" key="3">
    <source>
        <dbReference type="Proteomes" id="UP000824201"/>
    </source>
</evidence>
<accession>A0A9D1EER3</accession>
<dbReference type="AlphaFoldDB" id="A0A9D1EER3"/>
<reference evidence="2" key="1">
    <citation type="submission" date="2020-10" db="EMBL/GenBank/DDBJ databases">
        <authorList>
            <person name="Gilroy R."/>
        </authorList>
    </citation>
    <scope>NUCLEOTIDE SEQUENCE</scope>
    <source>
        <strain evidence="2">ChiW13-3771</strain>
    </source>
</reference>
<protein>
    <submittedName>
        <fullName evidence="2">Uncharacterized protein</fullName>
    </submittedName>
</protein>
<keyword evidence="1" id="KW-0812">Transmembrane</keyword>
<gene>
    <name evidence="2" type="ORF">IAC96_07670</name>
</gene>
<keyword evidence="1" id="KW-1133">Transmembrane helix</keyword>
<feature type="transmembrane region" description="Helical" evidence="1">
    <location>
        <begin position="7"/>
        <end position="26"/>
    </location>
</feature>
<evidence type="ECO:0000313" key="2">
    <source>
        <dbReference type="EMBL" id="HIR88810.1"/>
    </source>
</evidence>
<keyword evidence="1" id="KW-0472">Membrane</keyword>
<reference evidence="2" key="2">
    <citation type="journal article" date="2021" name="PeerJ">
        <title>Extensive microbial diversity within the chicken gut microbiome revealed by metagenomics and culture.</title>
        <authorList>
            <person name="Gilroy R."/>
            <person name="Ravi A."/>
            <person name="Getino M."/>
            <person name="Pursley I."/>
            <person name="Horton D.L."/>
            <person name="Alikhan N.F."/>
            <person name="Baker D."/>
            <person name="Gharbi K."/>
            <person name="Hall N."/>
            <person name="Watson M."/>
            <person name="Adriaenssens E.M."/>
            <person name="Foster-Nyarko E."/>
            <person name="Jarju S."/>
            <person name="Secka A."/>
            <person name="Antonio M."/>
            <person name="Oren A."/>
            <person name="Chaudhuri R.R."/>
            <person name="La Ragione R."/>
            <person name="Hildebrand F."/>
            <person name="Pallen M.J."/>
        </authorList>
    </citation>
    <scope>NUCLEOTIDE SEQUENCE</scope>
    <source>
        <strain evidence="2">ChiW13-3771</strain>
    </source>
</reference>
<proteinExistence type="predicted"/>
<organism evidence="2 3">
    <name type="scientific">Candidatus Fimimorpha faecalis</name>
    <dbReference type="NCBI Taxonomy" id="2840824"/>
    <lineage>
        <taxon>Bacteria</taxon>
        <taxon>Bacillati</taxon>
        <taxon>Bacillota</taxon>
        <taxon>Clostridia</taxon>
        <taxon>Eubacteriales</taxon>
        <taxon>Candidatus Fimimorpha</taxon>
    </lineage>
</organism>
<dbReference type="Proteomes" id="UP000824201">
    <property type="component" value="Unassembled WGS sequence"/>
</dbReference>
<name>A0A9D1EER3_9FIRM</name>
<dbReference type="EMBL" id="DVHN01000097">
    <property type="protein sequence ID" value="HIR88810.1"/>
    <property type="molecule type" value="Genomic_DNA"/>
</dbReference>
<comment type="caution">
    <text evidence="2">The sequence shown here is derived from an EMBL/GenBank/DDBJ whole genome shotgun (WGS) entry which is preliminary data.</text>
</comment>